<feature type="non-terminal residue" evidence="9">
    <location>
        <position position="1"/>
    </location>
</feature>
<evidence type="ECO:0000256" key="3">
    <source>
        <dbReference type="ARBA" id="ARBA00023235"/>
    </source>
</evidence>
<keyword evidence="2" id="KW-0238">DNA-binding</keyword>
<dbReference type="GO" id="GO:0043138">
    <property type="term" value="F:3'-5' DNA helicase activity"/>
    <property type="evidence" value="ECO:0007669"/>
    <property type="project" value="UniProtKB-EC"/>
</dbReference>
<evidence type="ECO:0000256" key="2">
    <source>
        <dbReference type="ARBA" id="ARBA00023125"/>
    </source>
</evidence>
<dbReference type="InterPro" id="IPR001650">
    <property type="entry name" value="Helicase_C-like"/>
</dbReference>
<dbReference type="GO" id="GO:0003677">
    <property type="term" value="F:DNA binding"/>
    <property type="evidence" value="ECO:0007669"/>
    <property type="project" value="UniProtKB-KW"/>
</dbReference>
<evidence type="ECO:0000256" key="5">
    <source>
        <dbReference type="ARBA" id="ARBA00034808"/>
    </source>
</evidence>
<dbReference type="PANTHER" id="PTHR13710:SF105">
    <property type="entry name" value="ATP-DEPENDENT DNA HELICASE Q1"/>
    <property type="match status" value="1"/>
</dbReference>
<evidence type="ECO:0000256" key="4">
    <source>
        <dbReference type="ARBA" id="ARBA00034617"/>
    </source>
</evidence>
<dbReference type="GO" id="GO:0009378">
    <property type="term" value="F:four-way junction helicase activity"/>
    <property type="evidence" value="ECO:0007669"/>
    <property type="project" value="TreeGrafter"/>
</dbReference>
<organism evidence="9 10">
    <name type="scientific">Rotaria magnacalcarata</name>
    <dbReference type="NCBI Taxonomy" id="392030"/>
    <lineage>
        <taxon>Eukaryota</taxon>
        <taxon>Metazoa</taxon>
        <taxon>Spiralia</taxon>
        <taxon>Gnathifera</taxon>
        <taxon>Rotifera</taxon>
        <taxon>Eurotatoria</taxon>
        <taxon>Bdelloidea</taxon>
        <taxon>Philodinida</taxon>
        <taxon>Philodinidae</taxon>
        <taxon>Rotaria</taxon>
    </lineage>
</organism>
<dbReference type="PANTHER" id="PTHR13710">
    <property type="entry name" value="DNA HELICASE RECQ FAMILY MEMBER"/>
    <property type="match status" value="1"/>
</dbReference>
<dbReference type="GO" id="GO:0005737">
    <property type="term" value="C:cytoplasm"/>
    <property type="evidence" value="ECO:0007669"/>
    <property type="project" value="TreeGrafter"/>
</dbReference>
<dbReference type="InterPro" id="IPR027417">
    <property type="entry name" value="P-loop_NTPase"/>
</dbReference>
<dbReference type="Proteomes" id="UP000681967">
    <property type="component" value="Unassembled WGS sequence"/>
</dbReference>
<protein>
    <recommendedName>
        <fullName evidence="5">DNA 3'-5' helicase</fullName>
        <ecNumber evidence="5">5.6.2.4</ecNumber>
    </recommendedName>
    <alternativeName>
        <fullName evidence="6">DNA 3'-5' helicase Q1</fullName>
    </alternativeName>
</protein>
<comment type="catalytic activity">
    <reaction evidence="4">
        <text>Couples ATP hydrolysis with the unwinding of duplex DNA by translocating in the 3'-5' direction.</text>
        <dbReference type="EC" id="5.6.2.4"/>
    </reaction>
</comment>
<dbReference type="Proteomes" id="UP000676336">
    <property type="component" value="Unassembled WGS sequence"/>
</dbReference>
<evidence type="ECO:0000313" key="8">
    <source>
        <dbReference type="EMBL" id="CAF4447168.1"/>
    </source>
</evidence>
<sequence length="44" mass="5166">MGIDKPDVRFVIHHSISKSIENFYQESGRAGRDDQQSHCILFFR</sequence>
<evidence type="ECO:0000256" key="6">
    <source>
        <dbReference type="ARBA" id="ARBA00044566"/>
    </source>
</evidence>
<keyword evidence="3" id="KW-0413">Isomerase</keyword>
<proteinExistence type="inferred from homology"/>
<dbReference type="AlphaFoldDB" id="A0A8S3CXL3"/>
<dbReference type="EMBL" id="CAJOBI010177976">
    <property type="protein sequence ID" value="CAF4914897.1"/>
    <property type="molecule type" value="Genomic_DNA"/>
</dbReference>
<dbReference type="Pfam" id="PF00271">
    <property type="entry name" value="Helicase_C"/>
    <property type="match status" value="1"/>
</dbReference>
<dbReference type="GO" id="GO:0000724">
    <property type="term" value="P:double-strand break repair via homologous recombination"/>
    <property type="evidence" value="ECO:0007669"/>
    <property type="project" value="TreeGrafter"/>
</dbReference>
<dbReference type="GO" id="GO:0005694">
    <property type="term" value="C:chromosome"/>
    <property type="evidence" value="ECO:0007669"/>
    <property type="project" value="TreeGrafter"/>
</dbReference>
<feature type="domain" description="Helicase C-terminal" evidence="7">
    <location>
        <begin position="1"/>
        <end position="44"/>
    </location>
</feature>
<accession>A0A8S3CXL3</accession>
<dbReference type="PROSITE" id="PS51194">
    <property type="entry name" value="HELICASE_CTER"/>
    <property type="match status" value="1"/>
</dbReference>
<evidence type="ECO:0000313" key="9">
    <source>
        <dbReference type="EMBL" id="CAF4914897.1"/>
    </source>
</evidence>
<evidence type="ECO:0000313" key="10">
    <source>
        <dbReference type="Proteomes" id="UP000676336"/>
    </source>
</evidence>
<dbReference type="SUPFAM" id="SSF52540">
    <property type="entry name" value="P-loop containing nucleoside triphosphate hydrolases"/>
    <property type="match status" value="1"/>
</dbReference>
<comment type="caution">
    <text evidence="9">The sequence shown here is derived from an EMBL/GenBank/DDBJ whole genome shotgun (WGS) entry which is preliminary data.</text>
</comment>
<gene>
    <name evidence="8" type="ORF">BYL167_LOCUS33583</name>
    <name evidence="9" type="ORF">SMN809_LOCUS52407</name>
</gene>
<dbReference type="EC" id="5.6.2.4" evidence="5"/>
<comment type="similarity">
    <text evidence="1">Belongs to the helicase family. RecQ subfamily.</text>
</comment>
<name>A0A8S3CXL3_9BILA</name>
<dbReference type="EMBL" id="CAJOBH010065712">
    <property type="protein sequence ID" value="CAF4447168.1"/>
    <property type="molecule type" value="Genomic_DNA"/>
</dbReference>
<evidence type="ECO:0000259" key="7">
    <source>
        <dbReference type="PROSITE" id="PS51194"/>
    </source>
</evidence>
<evidence type="ECO:0000256" key="1">
    <source>
        <dbReference type="ARBA" id="ARBA00005446"/>
    </source>
</evidence>
<dbReference type="Gene3D" id="3.40.50.300">
    <property type="entry name" value="P-loop containing nucleotide triphosphate hydrolases"/>
    <property type="match status" value="1"/>
</dbReference>
<reference evidence="9" key="1">
    <citation type="submission" date="2021-02" db="EMBL/GenBank/DDBJ databases">
        <authorList>
            <person name="Nowell W R."/>
        </authorList>
    </citation>
    <scope>NUCLEOTIDE SEQUENCE</scope>
</reference>